<evidence type="ECO:0000259" key="3">
    <source>
        <dbReference type="PROSITE" id="PS50048"/>
    </source>
</evidence>
<accession>A0A8H3I0M3</accession>
<dbReference type="PANTHER" id="PTHR47256">
    <property type="entry name" value="ZN(II)2CYS6 TRANSCRIPTION FACTOR (EUROFUNG)-RELATED"/>
    <property type="match status" value="1"/>
</dbReference>
<dbReference type="PANTHER" id="PTHR47256:SF1">
    <property type="entry name" value="ZN(II)2CYS6 TRANSCRIPTION FACTOR (EUROFUNG)"/>
    <property type="match status" value="1"/>
</dbReference>
<dbReference type="Pfam" id="PF00172">
    <property type="entry name" value="Zn_clus"/>
    <property type="match status" value="1"/>
</dbReference>
<keyword evidence="5" id="KW-1185">Reference proteome</keyword>
<dbReference type="GO" id="GO:0000981">
    <property type="term" value="F:DNA-binding transcription factor activity, RNA polymerase II-specific"/>
    <property type="evidence" value="ECO:0007669"/>
    <property type="project" value="InterPro"/>
</dbReference>
<dbReference type="EMBL" id="CAJPDQ010000005">
    <property type="protein sequence ID" value="CAF9910357.1"/>
    <property type="molecule type" value="Genomic_DNA"/>
</dbReference>
<protein>
    <recommendedName>
        <fullName evidence="3">Zn(2)-C6 fungal-type domain-containing protein</fullName>
    </recommendedName>
</protein>
<sequence length="318" mass="36683">MLPTISPRPSPHVDRNDRNDLRADPPTSKRKRALVALACAACRKRKTKCDGRRPVCRPCEQRRLECVFDFPDDLPSARRGKRAIEKLSKVNFDLNNVIEALRSGTEEQALAIVREIRAYDTLQQFFSSLEHPSDGLTSRQPVTDPDFGQSRPLDTGLDPGIRPSTTKSREENGLSLQNESLIERHLRLIFGPSENICLQKSRKLAHTYGQQKRLGKPTIAKVWQSTPLQPDRLDYWWCQWPESPSPRRSYYTEVFDTECSLIEIAEDVLIYVYPNETDRRETSAVQNQALKLYTRLVQWKLRFSDIIPEEVKNLITIH</sequence>
<dbReference type="GO" id="GO:0008270">
    <property type="term" value="F:zinc ion binding"/>
    <property type="evidence" value="ECO:0007669"/>
    <property type="project" value="InterPro"/>
</dbReference>
<comment type="caution">
    <text evidence="4">The sequence shown here is derived from an EMBL/GenBank/DDBJ whole genome shotgun (WGS) entry which is preliminary data.</text>
</comment>
<dbReference type="PROSITE" id="PS00463">
    <property type="entry name" value="ZN2_CY6_FUNGAL_1"/>
    <property type="match status" value="1"/>
</dbReference>
<dbReference type="InterPro" id="IPR036864">
    <property type="entry name" value="Zn2-C6_fun-type_DNA-bd_sf"/>
</dbReference>
<evidence type="ECO:0000256" key="2">
    <source>
        <dbReference type="SAM" id="MobiDB-lite"/>
    </source>
</evidence>
<dbReference type="SUPFAM" id="SSF57701">
    <property type="entry name" value="Zn2/Cys6 DNA-binding domain"/>
    <property type="match status" value="1"/>
</dbReference>
<keyword evidence="1" id="KW-0539">Nucleus</keyword>
<evidence type="ECO:0000313" key="4">
    <source>
        <dbReference type="EMBL" id="CAF9910357.1"/>
    </source>
</evidence>
<gene>
    <name evidence="4" type="ORF">GOMPHAMPRED_007062</name>
</gene>
<feature type="region of interest" description="Disordered" evidence="2">
    <location>
        <begin position="130"/>
        <end position="173"/>
    </location>
</feature>
<feature type="compositionally biased region" description="Basic and acidic residues" evidence="2">
    <location>
        <begin position="11"/>
        <end position="23"/>
    </location>
</feature>
<proteinExistence type="predicted"/>
<organism evidence="4 5">
    <name type="scientific">Gomphillus americanus</name>
    <dbReference type="NCBI Taxonomy" id="1940652"/>
    <lineage>
        <taxon>Eukaryota</taxon>
        <taxon>Fungi</taxon>
        <taxon>Dikarya</taxon>
        <taxon>Ascomycota</taxon>
        <taxon>Pezizomycotina</taxon>
        <taxon>Lecanoromycetes</taxon>
        <taxon>OSLEUM clade</taxon>
        <taxon>Ostropomycetidae</taxon>
        <taxon>Ostropales</taxon>
        <taxon>Graphidaceae</taxon>
        <taxon>Gomphilloideae</taxon>
        <taxon>Gomphillus</taxon>
    </lineage>
</organism>
<dbReference type="Gene3D" id="4.10.240.10">
    <property type="entry name" value="Zn(2)-C6 fungal-type DNA-binding domain"/>
    <property type="match status" value="1"/>
</dbReference>
<dbReference type="InterPro" id="IPR053187">
    <property type="entry name" value="Notoamide_regulator"/>
</dbReference>
<dbReference type="PROSITE" id="PS50048">
    <property type="entry name" value="ZN2_CY6_FUNGAL_2"/>
    <property type="match status" value="1"/>
</dbReference>
<reference evidence="4" key="1">
    <citation type="submission" date="2021-03" db="EMBL/GenBank/DDBJ databases">
        <authorList>
            <person name="Tagirdzhanova G."/>
        </authorList>
    </citation>
    <scope>NUCLEOTIDE SEQUENCE</scope>
</reference>
<feature type="domain" description="Zn(2)-C6 fungal-type" evidence="3">
    <location>
        <begin position="38"/>
        <end position="68"/>
    </location>
</feature>
<dbReference type="SMART" id="SM00066">
    <property type="entry name" value="GAL4"/>
    <property type="match status" value="1"/>
</dbReference>
<evidence type="ECO:0000256" key="1">
    <source>
        <dbReference type="ARBA" id="ARBA00023242"/>
    </source>
</evidence>
<dbReference type="CDD" id="cd00067">
    <property type="entry name" value="GAL4"/>
    <property type="match status" value="1"/>
</dbReference>
<dbReference type="OrthoDB" id="426882at2759"/>
<name>A0A8H3I0M3_9LECA</name>
<evidence type="ECO:0000313" key="5">
    <source>
        <dbReference type="Proteomes" id="UP000664169"/>
    </source>
</evidence>
<dbReference type="AlphaFoldDB" id="A0A8H3I0M3"/>
<dbReference type="Proteomes" id="UP000664169">
    <property type="component" value="Unassembled WGS sequence"/>
</dbReference>
<feature type="region of interest" description="Disordered" evidence="2">
    <location>
        <begin position="1"/>
        <end position="29"/>
    </location>
</feature>
<dbReference type="InterPro" id="IPR001138">
    <property type="entry name" value="Zn2Cys6_DnaBD"/>
</dbReference>
<feature type="compositionally biased region" description="Pro residues" evidence="2">
    <location>
        <begin position="1"/>
        <end position="10"/>
    </location>
</feature>